<dbReference type="SUPFAM" id="SSF52266">
    <property type="entry name" value="SGNH hydrolase"/>
    <property type="match status" value="1"/>
</dbReference>
<evidence type="ECO:0000313" key="4">
    <source>
        <dbReference type="EMBL" id="CAF3555527.1"/>
    </source>
</evidence>
<dbReference type="EMBL" id="CAJOBC010000213">
    <property type="protein sequence ID" value="CAF3555527.1"/>
    <property type="molecule type" value="Genomic_DNA"/>
</dbReference>
<comment type="caution">
    <text evidence="2">The sequence shown here is derived from an EMBL/GenBank/DDBJ whole genome shotgun (WGS) entry which is preliminary data.</text>
</comment>
<sequence>MKMTKMHLVNSESIQDLLRFKYVIFAGDSCMRTIYKDMVLLLQGTDRLLTEQELKAKSKRSICNDHLLEGGIYSSSTLGNNSTYYEKRAYFTTNHLMKFVFLTRCLNAQMFSILKEIDKHNHDPKLQKPDVILLNSAIWDITQYRDYGGENVELEYKTMLNECFKLLSEFIPENCIVIWLTTLPFSEDAKAGVFNNSYHRKKFLRIRILEINTYSSYLASKYGFEVIDLHRLFRGRTEHRVDDGMHYDEIVHREITTIIAKHIACIWNVKLSVPISSLPLTIDDDEKTPRDNDQCCKQILASIVDKIDNVQLTIEEKTVLEQYFKLKNDTIVFDVENLSDKEKQAMYLLNYYEKLL</sequence>
<dbReference type="PANTHER" id="PTHR14469">
    <property type="entry name" value="SARCOMA ANTIGEN NY-SAR-23"/>
    <property type="match status" value="1"/>
</dbReference>
<evidence type="ECO:0000313" key="5">
    <source>
        <dbReference type="EMBL" id="CAF3992532.1"/>
    </source>
</evidence>
<comment type="similarity">
    <text evidence="1">Belongs to the PC-esterase family.</text>
</comment>
<accession>A0A813QX78</accession>
<keyword evidence="6" id="KW-1185">Reference proteome</keyword>
<evidence type="ECO:0000313" key="3">
    <source>
        <dbReference type="EMBL" id="CAF1181237.1"/>
    </source>
</evidence>
<dbReference type="Proteomes" id="UP000681722">
    <property type="component" value="Unassembled WGS sequence"/>
</dbReference>
<evidence type="ECO:0000256" key="1">
    <source>
        <dbReference type="ARBA" id="ARBA00037957"/>
    </source>
</evidence>
<dbReference type="AlphaFoldDB" id="A0A813QX78"/>
<dbReference type="PANTHER" id="PTHR14469:SF0">
    <property type="entry name" value="FAMILY WITH SEQUENCE SIMILARITY 113"/>
    <property type="match status" value="1"/>
</dbReference>
<name>A0A813QX78_9BILA</name>
<dbReference type="Gene3D" id="3.40.50.1110">
    <property type="entry name" value="SGNH hydrolase"/>
    <property type="match status" value="1"/>
</dbReference>
<dbReference type="Proteomes" id="UP000677228">
    <property type="component" value="Unassembled WGS sequence"/>
</dbReference>
<dbReference type="EMBL" id="CAJOBA010034805">
    <property type="protein sequence ID" value="CAF3992532.1"/>
    <property type="molecule type" value="Genomic_DNA"/>
</dbReference>
<dbReference type="Proteomes" id="UP000682733">
    <property type="component" value="Unassembled WGS sequence"/>
</dbReference>
<protein>
    <submittedName>
        <fullName evidence="2">Uncharacterized protein</fullName>
    </submittedName>
</protein>
<evidence type="ECO:0000313" key="2">
    <source>
        <dbReference type="EMBL" id="CAF0773201.1"/>
    </source>
</evidence>
<dbReference type="Proteomes" id="UP000663829">
    <property type="component" value="Unassembled WGS sequence"/>
</dbReference>
<dbReference type="OrthoDB" id="9975373at2759"/>
<organism evidence="2 6">
    <name type="scientific">Didymodactylos carnosus</name>
    <dbReference type="NCBI Taxonomy" id="1234261"/>
    <lineage>
        <taxon>Eukaryota</taxon>
        <taxon>Metazoa</taxon>
        <taxon>Spiralia</taxon>
        <taxon>Gnathifera</taxon>
        <taxon>Rotifera</taxon>
        <taxon>Eurotatoria</taxon>
        <taxon>Bdelloidea</taxon>
        <taxon>Philodinida</taxon>
        <taxon>Philodinidae</taxon>
        <taxon>Didymodactylos</taxon>
    </lineage>
</organism>
<dbReference type="EMBL" id="CAJNOK010013277">
    <property type="protein sequence ID" value="CAF1181237.1"/>
    <property type="molecule type" value="Genomic_DNA"/>
</dbReference>
<proteinExistence type="inferred from homology"/>
<evidence type="ECO:0000313" key="6">
    <source>
        <dbReference type="Proteomes" id="UP000663829"/>
    </source>
</evidence>
<dbReference type="InterPro" id="IPR036514">
    <property type="entry name" value="SGNH_hydro_sf"/>
</dbReference>
<reference evidence="2" key="1">
    <citation type="submission" date="2021-02" db="EMBL/GenBank/DDBJ databases">
        <authorList>
            <person name="Nowell W R."/>
        </authorList>
    </citation>
    <scope>NUCLEOTIDE SEQUENCE</scope>
</reference>
<gene>
    <name evidence="2" type="ORF">GPM918_LOCUS2045</name>
    <name evidence="3" type="ORF">OVA965_LOCUS23072</name>
    <name evidence="4" type="ORF">SRO942_LOCUS2045</name>
    <name evidence="5" type="ORF">TMI583_LOCUS23792</name>
</gene>
<dbReference type="EMBL" id="CAJNOQ010000213">
    <property type="protein sequence ID" value="CAF0773201.1"/>
    <property type="molecule type" value="Genomic_DNA"/>
</dbReference>